<keyword evidence="3" id="KW-1185">Reference proteome</keyword>
<evidence type="ECO:0000313" key="3">
    <source>
        <dbReference type="Proteomes" id="UP000192756"/>
    </source>
</evidence>
<gene>
    <name evidence="2" type="ORF">SAMN04488524_3300</name>
</gene>
<dbReference type="Proteomes" id="UP000192756">
    <property type="component" value="Unassembled WGS sequence"/>
</dbReference>
<dbReference type="SUPFAM" id="SSF53474">
    <property type="entry name" value="alpha/beta-Hydrolases"/>
    <property type="match status" value="1"/>
</dbReference>
<evidence type="ECO:0000313" key="2">
    <source>
        <dbReference type="EMBL" id="SMC89256.1"/>
    </source>
</evidence>
<reference evidence="3" key="1">
    <citation type="submission" date="2017-04" db="EMBL/GenBank/DDBJ databases">
        <authorList>
            <person name="Varghese N."/>
            <person name="Submissions S."/>
        </authorList>
    </citation>
    <scope>NUCLEOTIDE SEQUENCE [LARGE SCALE GENOMIC DNA]</scope>
    <source>
        <strain evidence="3">DSM 12126</strain>
    </source>
</reference>
<dbReference type="Gene3D" id="3.40.50.1820">
    <property type="entry name" value="alpha/beta hydrolase"/>
    <property type="match status" value="1"/>
</dbReference>
<dbReference type="InterPro" id="IPR022742">
    <property type="entry name" value="Hydrolase_4"/>
</dbReference>
<dbReference type="STRING" id="151894.SAMN04488524_3300"/>
<dbReference type="EMBL" id="FWXT01000002">
    <property type="protein sequence ID" value="SMC89256.1"/>
    <property type="molecule type" value="Genomic_DNA"/>
</dbReference>
<feature type="domain" description="Serine aminopeptidase S33" evidence="1">
    <location>
        <begin position="94"/>
        <end position="337"/>
    </location>
</feature>
<dbReference type="AlphaFoldDB" id="A0A1W2CWC3"/>
<dbReference type="Pfam" id="PF12146">
    <property type="entry name" value="Hydrolase_4"/>
    <property type="match status" value="1"/>
</dbReference>
<dbReference type="PANTHER" id="PTHR43265">
    <property type="entry name" value="ESTERASE ESTD"/>
    <property type="match status" value="1"/>
</dbReference>
<evidence type="ECO:0000259" key="1">
    <source>
        <dbReference type="Pfam" id="PF12146"/>
    </source>
</evidence>
<dbReference type="PANTHER" id="PTHR43265:SF1">
    <property type="entry name" value="ESTERASE ESTD"/>
    <property type="match status" value="1"/>
</dbReference>
<dbReference type="RefSeq" id="WP_084240088.1">
    <property type="nucleotide sequence ID" value="NZ_FWXT01000002.1"/>
</dbReference>
<sequence length="372" mass="41426">MNQLKIFTFGASVLLSFIITRTLGQERPQTPKAPLPYQVLEVNYQVKEDTSVHLSATLTLPKGKGPFKAILIIGGSGQTSRNQPVYNHQMMFVLSDFLTRKGFATLRFDDRGAGKSTIGSKKISEMTESDYLNDARAGLEFLKRHTMINHNKIGIIGHSAGASQGIVLSTEPRNNVWFSILLGGAVNNYPHMIVAQQSKLMAKASGKSARLQQADSAFVAKSIYYTINEPSYDKRMHAIRKIADEELQKLSAQEQEELRKGFYTRVNILSSEQFYVAANQNQHDHLLEVKCPVLIILGENDLNVDPKYYGPKMLASMAANFNPKSKLVILPGISHMMQFSKTGLFAEAKEIDETISTKVLDVISAWIDTLLK</sequence>
<accession>A0A1W2CWC3</accession>
<dbReference type="OrthoDB" id="9809549at2"/>
<protein>
    <recommendedName>
        <fullName evidence="1">Serine aminopeptidase S33 domain-containing protein</fullName>
    </recommendedName>
</protein>
<dbReference type="InterPro" id="IPR053145">
    <property type="entry name" value="AB_hydrolase_Est10"/>
</dbReference>
<proteinExistence type="predicted"/>
<dbReference type="InterPro" id="IPR029058">
    <property type="entry name" value="AB_hydrolase_fold"/>
</dbReference>
<organism evidence="2 3">
    <name type="scientific">Pedobacter africanus</name>
    <dbReference type="NCBI Taxonomy" id="151894"/>
    <lineage>
        <taxon>Bacteria</taxon>
        <taxon>Pseudomonadati</taxon>
        <taxon>Bacteroidota</taxon>
        <taxon>Sphingobacteriia</taxon>
        <taxon>Sphingobacteriales</taxon>
        <taxon>Sphingobacteriaceae</taxon>
        <taxon>Pedobacter</taxon>
    </lineage>
</organism>
<name>A0A1W2CWC3_9SPHI</name>
<dbReference type="GO" id="GO:0052689">
    <property type="term" value="F:carboxylic ester hydrolase activity"/>
    <property type="evidence" value="ECO:0007669"/>
    <property type="project" value="TreeGrafter"/>
</dbReference>